<feature type="transmembrane region" description="Helical" evidence="9">
    <location>
        <begin position="430"/>
        <end position="450"/>
    </location>
</feature>
<dbReference type="Pfam" id="PF01554">
    <property type="entry name" value="MatE"/>
    <property type="match status" value="2"/>
</dbReference>
<dbReference type="Proteomes" id="UP000711614">
    <property type="component" value="Unassembled WGS sequence"/>
</dbReference>
<evidence type="ECO:0000256" key="6">
    <source>
        <dbReference type="ARBA" id="ARBA00022989"/>
    </source>
</evidence>
<feature type="transmembrane region" description="Helical" evidence="9">
    <location>
        <begin position="398"/>
        <end position="418"/>
    </location>
</feature>
<sequence>MPNNPIPGPEVRGSVTPKTGTAASRRSTARAIRGLAIPAFGALIAEPLFLLADSAIVGHLGVPQLAGVGLAATVLQTVVGLMVFLAYSTTPAVARLLGAGKHAEALAVGRDGLWLAAGLGLVLAVVGMFTGGPLLNAMGAHGDVLAYAQEYFLVSLAGIPAMLLVMAAMGVLRGLQDTKTPLIVATVGFGINIVLNFAFVYGLGMSVAGAALGTVIAQWGMAAVYLVIVTRAARHYEVSLRPDWAGVRAVSTVGSWLMLRTLSLRAAILVTVLVVTAQGPANLAAHQLAMTLFSFLAFALDALAIAAQALVGKELGAGNTAQVHLLTRTMTRWGLGFGVITGLGLWAVSGVVGWIFTSDASVHAALAAALLVMAVGQPLAGYVFVLDGVLIGAGDARYLALAGMANLVIYLPLLYWVWHAGLGDTPAGLFWVWAAFSIGYMGARGLTLGLRARTGRWLQVGARPGRG</sequence>
<keyword evidence="6 9" id="KW-1133">Transmembrane helix</keyword>
<feature type="transmembrane region" description="Helical" evidence="9">
    <location>
        <begin position="151"/>
        <end position="175"/>
    </location>
</feature>
<keyword evidence="11" id="KW-1185">Reference proteome</keyword>
<dbReference type="PANTHER" id="PTHR42893">
    <property type="entry name" value="PROTEIN DETOXIFICATION 44, CHLOROPLASTIC-RELATED"/>
    <property type="match status" value="1"/>
</dbReference>
<dbReference type="RefSeq" id="WP_209678980.1">
    <property type="nucleotide sequence ID" value="NZ_JAGIOI010000001.1"/>
</dbReference>
<keyword evidence="5 9" id="KW-0812">Transmembrane</keyword>
<dbReference type="PIRSF" id="PIRSF006603">
    <property type="entry name" value="DinF"/>
    <property type="match status" value="1"/>
</dbReference>
<feature type="transmembrane region" description="Helical" evidence="9">
    <location>
        <begin position="64"/>
        <end position="87"/>
    </location>
</feature>
<dbReference type="EMBL" id="JAGIOI010000001">
    <property type="protein sequence ID" value="MBP2412649.1"/>
    <property type="molecule type" value="Genomic_DNA"/>
</dbReference>
<evidence type="ECO:0000256" key="2">
    <source>
        <dbReference type="ARBA" id="ARBA00010199"/>
    </source>
</evidence>
<evidence type="ECO:0000256" key="7">
    <source>
        <dbReference type="ARBA" id="ARBA00023136"/>
    </source>
</evidence>
<feature type="transmembrane region" description="Helical" evidence="9">
    <location>
        <begin position="207"/>
        <end position="228"/>
    </location>
</feature>
<feature type="region of interest" description="Disordered" evidence="8">
    <location>
        <begin position="1"/>
        <end position="23"/>
    </location>
</feature>
<feature type="transmembrane region" description="Helical" evidence="9">
    <location>
        <begin position="249"/>
        <end position="276"/>
    </location>
</feature>
<feature type="transmembrane region" description="Helical" evidence="9">
    <location>
        <begin position="112"/>
        <end position="131"/>
    </location>
</feature>
<evidence type="ECO:0000256" key="5">
    <source>
        <dbReference type="ARBA" id="ARBA00022692"/>
    </source>
</evidence>
<evidence type="ECO:0000256" key="9">
    <source>
        <dbReference type="SAM" id="Phobius"/>
    </source>
</evidence>
<evidence type="ECO:0000313" key="11">
    <source>
        <dbReference type="Proteomes" id="UP000711614"/>
    </source>
</evidence>
<dbReference type="InterPro" id="IPR002528">
    <property type="entry name" value="MATE_fam"/>
</dbReference>
<name>A0ABS4YVA2_9MICC</name>
<evidence type="ECO:0000256" key="4">
    <source>
        <dbReference type="ARBA" id="ARBA00022475"/>
    </source>
</evidence>
<comment type="similarity">
    <text evidence="2">Belongs to the multi antimicrobial extrusion (MATE) (TC 2.A.66.1) family.</text>
</comment>
<feature type="transmembrane region" description="Helical" evidence="9">
    <location>
        <begin position="34"/>
        <end position="52"/>
    </location>
</feature>
<feature type="transmembrane region" description="Helical" evidence="9">
    <location>
        <begin position="288"/>
        <end position="312"/>
    </location>
</feature>
<feature type="transmembrane region" description="Helical" evidence="9">
    <location>
        <begin position="362"/>
        <end position="386"/>
    </location>
</feature>
<protein>
    <submittedName>
        <fullName evidence="10">MATE family efflux protein</fullName>
    </submittedName>
</protein>
<feature type="transmembrane region" description="Helical" evidence="9">
    <location>
        <begin position="182"/>
        <end position="201"/>
    </location>
</feature>
<evidence type="ECO:0000256" key="8">
    <source>
        <dbReference type="SAM" id="MobiDB-lite"/>
    </source>
</evidence>
<dbReference type="InterPro" id="IPR044644">
    <property type="entry name" value="DinF-like"/>
</dbReference>
<dbReference type="PANTHER" id="PTHR42893:SF46">
    <property type="entry name" value="PROTEIN DETOXIFICATION 44, CHLOROPLASTIC"/>
    <property type="match status" value="1"/>
</dbReference>
<dbReference type="NCBIfam" id="TIGR00797">
    <property type="entry name" value="matE"/>
    <property type="match status" value="1"/>
</dbReference>
<dbReference type="InterPro" id="IPR048279">
    <property type="entry name" value="MdtK-like"/>
</dbReference>
<proteinExistence type="inferred from homology"/>
<evidence type="ECO:0000256" key="1">
    <source>
        <dbReference type="ARBA" id="ARBA00004651"/>
    </source>
</evidence>
<reference evidence="10 11" key="1">
    <citation type="submission" date="2021-03" db="EMBL/GenBank/DDBJ databases">
        <title>Sequencing the genomes of 1000 actinobacteria strains.</title>
        <authorList>
            <person name="Klenk H.-P."/>
        </authorList>
    </citation>
    <scope>NUCLEOTIDE SEQUENCE [LARGE SCALE GENOMIC DNA]</scope>
    <source>
        <strain evidence="10 11">DSM 16005</strain>
    </source>
</reference>
<keyword evidence="7 9" id="KW-0472">Membrane</keyword>
<keyword evidence="4" id="KW-1003">Cell membrane</keyword>
<accession>A0ABS4YVA2</accession>
<evidence type="ECO:0000313" key="10">
    <source>
        <dbReference type="EMBL" id="MBP2412649.1"/>
    </source>
</evidence>
<keyword evidence="3" id="KW-0813">Transport</keyword>
<dbReference type="CDD" id="cd13136">
    <property type="entry name" value="MATE_DinF_like"/>
    <property type="match status" value="1"/>
</dbReference>
<comment type="caution">
    <text evidence="10">The sequence shown here is derived from an EMBL/GenBank/DDBJ whole genome shotgun (WGS) entry which is preliminary data.</text>
</comment>
<evidence type="ECO:0000256" key="3">
    <source>
        <dbReference type="ARBA" id="ARBA00022448"/>
    </source>
</evidence>
<comment type="subcellular location">
    <subcellularLocation>
        <location evidence="1">Cell membrane</location>
        <topology evidence="1">Multi-pass membrane protein</topology>
    </subcellularLocation>
</comment>
<feature type="transmembrane region" description="Helical" evidence="9">
    <location>
        <begin position="333"/>
        <end position="356"/>
    </location>
</feature>
<organism evidence="10 11">
    <name type="scientific">Arthrobacter stackebrandtii</name>
    <dbReference type="NCBI Taxonomy" id="272161"/>
    <lineage>
        <taxon>Bacteria</taxon>
        <taxon>Bacillati</taxon>
        <taxon>Actinomycetota</taxon>
        <taxon>Actinomycetes</taxon>
        <taxon>Micrococcales</taxon>
        <taxon>Micrococcaceae</taxon>
        <taxon>Arthrobacter</taxon>
    </lineage>
</organism>
<gene>
    <name evidence="10" type="ORF">JOF48_001448</name>
</gene>